<evidence type="ECO:0000313" key="2">
    <source>
        <dbReference type="EMBL" id="KAH3804696.1"/>
    </source>
</evidence>
<name>A0A9D4J9D0_DREPO</name>
<protein>
    <submittedName>
        <fullName evidence="2">Uncharacterized protein</fullName>
    </submittedName>
</protein>
<comment type="caution">
    <text evidence="2">The sequence shown here is derived from an EMBL/GenBank/DDBJ whole genome shotgun (WGS) entry which is preliminary data.</text>
</comment>
<reference evidence="2" key="1">
    <citation type="journal article" date="2019" name="bioRxiv">
        <title>The Genome of the Zebra Mussel, Dreissena polymorpha: A Resource for Invasive Species Research.</title>
        <authorList>
            <person name="McCartney M.A."/>
            <person name="Auch B."/>
            <person name="Kono T."/>
            <person name="Mallez S."/>
            <person name="Zhang Y."/>
            <person name="Obille A."/>
            <person name="Becker A."/>
            <person name="Abrahante J.E."/>
            <person name="Garbe J."/>
            <person name="Badalamenti J.P."/>
            <person name="Herman A."/>
            <person name="Mangelson H."/>
            <person name="Liachko I."/>
            <person name="Sullivan S."/>
            <person name="Sone E.D."/>
            <person name="Koren S."/>
            <person name="Silverstein K.A.T."/>
            <person name="Beckman K.B."/>
            <person name="Gohl D.M."/>
        </authorList>
    </citation>
    <scope>NUCLEOTIDE SEQUENCE</scope>
    <source>
        <strain evidence="2">Duluth1</strain>
        <tissue evidence="2">Whole animal</tissue>
    </source>
</reference>
<sequence>MWRLYQFLVPHIVQVNRRTVQSFRNDAATSQGEGSQDDDSQAVPEGPQLGSD</sequence>
<dbReference type="AlphaFoldDB" id="A0A9D4J9D0"/>
<evidence type="ECO:0000256" key="1">
    <source>
        <dbReference type="SAM" id="MobiDB-lite"/>
    </source>
</evidence>
<accession>A0A9D4J9D0</accession>
<reference evidence="2" key="2">
    <citation type="submission" date="2020-11" db="EMBL/GenBank/DDBJ databases">
        <authorList>
            <person name="McCartney M.A."/>
            <person name="Auch B."/>
            <person name="Kono T."/>
            <person name="Mallez S."/>
            <person name="Becker A."/>
            <person name="Gohl D.M."/>
            <person name="Silverstein K.A.T."/>
            <person name="Koren S."/>
            <person name="Bechman K.B."/>
            <person name="Herman A."/>
            <person name="Abrahante J.E."/>
            <person name="Garbe J."/>
        </authorList>
    </citation>
    <scope>NUCLEOTIDE SEQUENCE</scope>
    <source>
        <strain evidence="2">Duluth1</strain>
        <tissue evidence="2">Whole animal</tissue>
    </source>
</reference>
<evidence type="ECO:0000313" key="3">
    <source>
        <dbReference type="Proteomes" id="UP000828390"/>
    </source>
</evidence>
<organism evidence="2 3">
    <name type="scientific">Dreissena polymorpha</name>
    <name type="common">Zebra mussel</name>
    <name type="synonym">Mytilus polymorpha</name>
    <dbReference type="NCBI Taxonomy" id="45954"/>
    <lineage>
        <taxon>Eukaryota</taxon>
        <taxon>Metazoa</taxon>
        <taxon>Spiralia</taxon>
        <taxon>Lophotrochozoa</taxon>
        <taxon>Mollusca</taxon>
        <taxon>Bivalvia</taxon>
        <taxon>Autobranchia</taxon>
        <taxon>Heteroconchia</taxon>
        <taxon>Euheterodonta</taxon>
        <taxon>Imparidentia</taxon>
        <taxon>Neoheterodontei</taxon>
        <taxon>Myida</taxon>
        <taxon>Dreissenoidea</taxon>
        <taxon>Dreissenidae</taxon>
        <taxon>Dreissena</taxon>
    </lineage>
</organism>
<feature type="compositionally biased region" description="Polar residues" evidence="1">
    <location>
        <begin position="24"/>
        <end position="34"/>
    </location>
</feature>
<proteinExistence type="predicted"/>
<gene>
    <name evidence="2" type="ORF">DPMN_132984</name>
</gene>
<keyword evidence="3" id="KW-1185">Reference proteome</keyword>
<dbReference type="EMBL" id="JAIWYP010000006">
    <property type="protein sequence ID" value="KAH3804696.1"/>
    <property type="molecule type" value="Genomic_DNA"/>
</dbReference>
<feature type="region of interest" description="Disordered" evidence="1">
    <location>
        <begin position="24"/>
        <end position="52"/>
    </location>
</feature>
<dbReference type="Proteomes" id="UP000828390">
    <property type="component" value="Unassembled WGS sequence"/>
</dbReference>